<dbReference type="Pfam" id="PF07719">
    <property type="entry name" value="TPR_2"/>
    <property type="match status" value="1"/>
</dbReference>
<dbReference type="SUPFAM" id="SSF48452">
    <property type="entry name" value="TPR-like"/>
    <property type="match status" value="1"/>
</dbReference>
<dbReference type="SMART" id="SM00028">
    <property type="entry name" value="TPR"/>
    <property type="match status" value="3"/>
</dbReference>
<evidence type="ECO:0000256" key="2">
    <source>
        <dbReference type="ARBA" id="ARBA00022803"/>
    </source>
</evidence>
<evidence type="ECO:0000256" key="4">
    <source>
        <dbReference type="SAM" id="MobiDB-lite"/>
    </source>
</evidence>
<dbReference type="Gene3D" id="1.25.40.10">
    <property type="entry name" value="Tetratricopeptide repeat domain"/>
    <property type="match status" value="2"/>
</dbReference>
<name>L1NCU2_9PORP</name>
<organism evidence="6 7">
    <name type="scientific">Porphyromonas catoniae F0037</name>
    <dbReference type="NCBI Taxonomy" id="1127696"/>
    <lineage>
        <taxon>Bacteria</taxon>
        <taxon>Pseudomonadati</taxon>
        <taxon>Bacteroidota</taxon>
        <taxon>Bacteroidia</taxon>
        <taxon>Bacteroidales</taxon>
        <taxon>Porphyromonadaceae</taxon>
        <taxon>Porphyromonas</taxon>
    </lineage>
</organism>
<dbReference type="InterPro" id="IPR011990">
    <property type="entry name" value="TPR-like_helical_dom_sf"/>
</dbReference>
<dbReference type="PATRIC" id="fig|1127696.3.peg.925"/>
<dbReference type="InterPro" id="IPR019734">
    <property type="entry name" value="TPR_rpt"/>
</dbReference>
<dbReference type="InterPro" id="IPR013105">
    <property type="entry name" value="TPR_2"/>
</dbReference>
<dbReference type="EMBL" id="AMEQ01000027">
    <property type="protein sequence ID" value="EKY01299.1"/>
    <property type="molecule type" value="Genomic_DNA"/>
</dbReference>
<feature type="compositionally biased region" description="Basic and acidic residues" evidence="4">
    <location>
        <begin position="216"/>
        <end position="235"/>
    </location>
</feature>
<gene>
    <name evidence="6" type="ORF">HMPREF9134_01019</name>
</gene>
<feature type="compositionally biased region" description="Basic and acidic residues" evidence="4">
    <location>
        <begin position="159"/>
        <end position="168"/>
    </location>
</feature>
<feature type="compositionally biased region" description="Polar residues" evidence="4">
    <location>
        <begin position="193"/>
        <end position="209"/>
    </location>
</feature>
<evidence type="ECO:0000313" key="7">
    <source>
        <dbReference type="Proteomes" id="UP000010408"/>
    </source>
</evidence>
<dbReference type="RefSeq" id="WP_005469513.1">
    <property type="nucleotide sequence ID" value="NZ_KB291047.1"/>
</dbReference>
<dbReference type="Pfam" id="PF13432">
    <property type="entry name" value="TPR_16"/>
    <property type="match status" value="1"/>
</dbReference>
<dbReference type="HOGENOM" id="CLU_072309_0_0_10"/>
<dbReference type="PANTHER" id="PTHR12558">
    <property type="entry name" value="CELL DIVISION CYCLE 16,23,27"/>
    <property type="match status" value="1"/>
</dbReference>
<reference evidence="6 7" key="1">
    <citation type="submission" date="2012-05" db="EMBL/GenBank/DDBJ databases">
        <authorList>
            <person name="Weinstock G."/>
            <person name="Sodergren E."/>
            <person name="Lobos E.A."/>
            <person name="Fulton L."/>
            <person name="Fulton R."/>
            <person name="Courtney L."/>
            <person name="Fronick C."/>
            <person name="O'Laughlin M."/>
            <person name="Godfrey J."/>
            <person name="Wilson R.M."/>
            <person name="Miner T."/>
            <person name="Farmer C."/>
            <person name="Delehaunty K."/>
            <person name="Cordes M."/>
            <person name="Minx P."/>
            <person name="Tomlinson C."/>
            <person name="Chen J."/>
            <person name="Wollam A."/>
            <person name="Pepin K.H."/>
            <person name="Bhonagiri V."/>
            <person name="Zhang X."/>
            <person name="Suruliraj S."/>
            <person name="Warren W."/>
            <person name="Mitreva M."/>
            <person name="Mardis E.R."/>
            <person name="Wilson R.K."/>
        </authorList>
    </citation>
    <scope>NUCLEOTIDE SEQUENCE [LARGE SCALE GENOMIC DNA]</scope>
    <source>
        <strain evidence="6 7">F0037</strain>
    </source>
</reference>
<dbReference type="Proteomes" id="UP000010408">
    <property type="component" value="Unassembled WGS sequence"/>
</dbReference>
<keyword evidence="5" id="KW-0732">Signal</keyword>
<dbReference type="PANTHER" id="PTHR12558:SF13">
    <property type="entry name" value="CELL DIVISION CYCLE PROTEIN 27 HOMOLOG"/>
    <property type="match status" value="1"/>
</dbReference>
<evidence type="ECO:0000313" key="6">
    <source>
        <dbReference type="EMBL" id="EKY01299.1"/>
    </source>
</evidence>
<sequence length="247" mass="28393">MSSKIIALLLLLSSSSLAYSQGIKTKIRQGNKLYKEKNFSEAETAYRKALLLDSLSGKANFGVSASAYELGRYKEAASYLERALKDPRISTKEAAATLHNLGNVAMKDKKYEEAIRLYEESLITHPESDDTRYNLALAQRLLKQQQQNQQGGGGNNQNQDKDKQDKQKQNPKQDQQQNKDKDKQDPKQNNNQEGTPKEQQNGQMSQEQAKQILDAFRSDDEQTRRRVEQRQREQKQQQNSTKNKKRW</sequence>
<evidence type="ECO:0000256" key="1">
    <source>
        <dbReference type="ARBA" id="ARBA00022737"/>
    </source>
</evidence>
<accession>L1NCU2</accession>
<proteinExistence type="predicted"/>
<protein>
    <submittedName>
        <fullName evidence="6">Tetratricopeptide repeat protein</fullName>
    </submittedName>
</protein>
<comment type="caution">
    <text evidence="6">The sequence shown here is derived from an EMBL/GenBank/DDBJ whole genome shotgun (WGS) entry which is preliminary data.</text>
</comment>
<keyword evidence="2 3" id="KW-0802">TPR repeat</keyword>
<feature type="signal peptide" evidence="5">
    <location>
        <begin position="1"/>
        <end position="18"/>
    </location>
</feature>
<feature type="repeat" description="TPR" evidence="3">
    <location>
        <begin position="95"/>
        <end position="128"/>
    </location>
</feature>
<feature type="region of interest" description="Disordered" evidence="4">
    <location>
        <begin position="144"/>
        <end position="247"/>
    </location>
</feature>
<dbReference type="STRING" id="1127696.HMPREF9134_01019"/>
<feature type="compositionally biased region" description="Basic and acidic residues" evidence="4">
    <location>
        <begin position="177"/>
        <end position="186"/>
    </location>
</feature>
<keyword evidence="1" id="KW-0677">Repeat</keyword>
<dbReference type="AlphaFoldDB" id="L1NCU2"/>
<dbReference type="eggNOG" id="COG3118">
    <property type="taxonomic scope" value="Bacteria"/>
</dbReference>
<feature type="chain" id="PRO_5003954997" evidence="5">
    <location>
        <begin position="19"/>
        <end position="247"/>
    </location>
</feature>
<evidence type="ECO:0000256" key="5">
    <source>
        <dbReference type="SAM" id="SignalP"/>
    </source>
</evidence>
<dbReference type="PROSITE" id="PS50005">
    <property type="entry name" value="TPR"/>
    <property type="match status" value="1"/>
</dbReference>
<evidence type="ECO:0000256" key="3">
    <source>
        <dbReference type="PROSITE-ProRule" id="PRU00339"/>
    </source>
</evidence>